<dbReference type="Proteomes" id="UP000193907">
    <property type="component" value="Unassembled WGS sequence"/>
</dbReference>
<protein>
    <submittedName>
        <fullName evidence="1">Uncharacterized protein</fullName>
    </submittedName>
</protein>
<gene>
    <name evidence="1" type="ORF">AWB95_01285</name>
</gene>
<proteinExistence type="predicted"/>
<organism evidence="1 2">
    <name type="scientific">Mycobacterium celatum</name>
    <dbReference type="NCBI Taxonomy" id="28045"/>
    <lineage>
        <taxon>Bacteria</taxon>
        <taxon>Bacillati</taxon>
        <taxon>Actinomycetota</taxon>
        <taxon>Actinomycetes</taxon>
        <taxon>Mycobacteriales</taxon>
        <taxon>Mycobacteriaceae</taxon>
        <taxon>Mycobacterium</taxon>
    </lineage>
</organism>
<keyword evidence="2" id="KW-1185">Reference proteome</keyword>
<reference evidence="1 2" key="1">
    <citation type="submission" date="2016-01" db="EMBL/GenBank/DDBJ databases">
        <title>The new phylogeny of the genus Mycobacterium.</title>
        <authorList>
            <person name="Tarcisio F."/>
            <person name="Conor M."/>
            <person name="Antonella G."/>
            <person name="Elisabetta G."/>
            <person name="Giulia F.S."/>
            <person name="Sara T."/>
            <person name="Anna F."/>
            <person name="Clotilde B."/>
            <person name="Roberto B."/>
            <person name="Veronica D.S."/>
            <person name="Fabio R."/>
            <person name="Monica P."/>
            <person name="Olivier J."/>
            <person name="Enrico T."/>
            <person name="Nicola S."/>
        </authorList>
    </citation>
    <scope>NUCLEOTIDE SEQUENCE [LARGE SCALE GENOMIC DNA]</scope>
    <source>
        <strain evidence="1 2">DSM 44243</strain>
    </source>
</reference>
<accession>A0A1X1RWR6</accession>
<dbReference type="RefSeq" id="WP_062539073.1">
    <property type="nucleotide sequence ID" value="NZ_LQOM01000006.1"/>
</dbReference>
<evidence type="ECO:0000313" key="2">
    <source>
        <dbReference type="Proteomes" id="UP000193907"/>
    </source>
</evidence>
<evidence type="ECO:0000313" key="1">
    <source>
        <dbReference type="EMBL" id="ORV19561.1"/>
    </source>
</evidence>
<dbReference type="AlphaFoldDB" id="A0A1X1RWR6"/>
<sequence length="90" mass="8906">MTLPKTSVAGFLPKTALTRLSGWVAADGADFPFAVAGSDVDGLVGCSRPGVPTTSLTASLTAANGFHKPGSFTDSDAVARSVGGADVLPV</sequence>
<dbReference type="EMBL" id="LQOM01000006">
    <property type="protein sequence ID" value="ORV19561.1"/>
    <property type="molecule type" value="Genomic_DNA"/>
</dbReference>
<name>A0A1X1RWR6_MYCCE</name>
<comment type="caution">
    <text evidence="1">The sequence shown here is derived from an EMBL/GenBank/DDBJ whole genome shotgun (WGS) entry which is preliminary data.</text>
</comment>